<dbReference type="AlphaFoldDB" id="A0A0R3PU16"/>
<keyword evidence="2" id="KW-1185">Reference proteome</keyword>
<dbReference type="PANTHER" id="PTHR45899">
    <property type="entry name" value="RHO GTPASE ACTIVATING PROTEIN AT 15B, ISOFORM C"/>
    <property type="match status" value="1"/>
</dbReference>
<name>A0A0R3PU16_ANGCS</name>
<organism evidence="3">
    <name type="scientific">Angiostrongylus costaricensis</name>
    <name type="common">Nematode worm</name>
    <dbReference type="NCBI Taxonomy" id="334426"/>
    <lineage>
        <taxon>Eukaryota</taxon>
        <taxon>Metazoa</taxon>
        <taxon>Ecdysozoa</taxon>
        <taxon>Nematoda</taxon>
        <taxon>Chromadorea</taxon>
        <taxon>Rhabditida</taxon>
        <taxon>Rhabditina</taxon>
        <taxon>Rhabditomorpha</taxon>
        <taxon>Strongyloidea</taxon>
        <taxon>Metastrongylidae</taxon>
        <taxon>Angiostrongylus</taxon>
    </lineage>
</organism>
<dbReference type="EMBL" id="UYYA01004282">
    <property type="protein sequence ID" value="VDM60925.1"/>
    <property type="molecule type" value="Genomic_DNA"/>
</dbReference>
<dbReference type="OrthoDB" id="29546at2759"/>
<dbReference type="InterPro" id="IPR008936">
    <property type="entry name" value="Rho_GTPase_activation_prot"/>
</dbReference>
<evidence type="ECO:0000313" key="1">
    <source>
        <dbReference type="EMBL" id="VDM60925.1"/>
    </source>
</evidence>
<accession>A0A0R3PU16</accession>
<dbReference type="PANTHER" id="PTHR45899:SF2">
    <property type="entry name" value="RHO GTPASE ACTIVATING PROTEIN AT 15B, ISOFORM C"/>
    <property type="match status" value="1"/>
</dbReference>
<dbReference type="SUPFAM" id="SSF48350">
    <property type="entry name" value="GTPase activation domain, GAP"/>
    <property type="match status" value="1"/>
</dbReference>
<proteinExistence type="predicted"/>
<evidence type="ECO:0000313" key="3">
    <source>
        <dbReference type="WBParaSite" id="ACOC_0000933901-mRNA-1"/>
    </source>
</evidence>
<dbReference type="STRING" id="334426.A0A0R3PU16"/>
<protein>
    <submittedName>
        <fullName evidence="3">Methyltransferase</fullName>
    </submittedName>
</protein>
<dbReference type="Gene3D" id="1.10.555.10">
    <property type="entry name" value="Rho GTPase activation protein"/>
    <property type="match status" value="1"/>
</dbReference>
<gene>
    <name evidence="1" type="ORF">ACOC_LOCUS9340</name>
</gene>
<reference evidence="3" key="1">
    <citation type="submission" date="2017-02" db="UniProtKB">
        <authorList>
            <consortium name="WormBaseParasite"/>
        </authorList>
    </citation>
    <scope>IDENTIFICATION</scope>
</reference>
<dbReference type="InterPro" id="IPR052227">
    <property type="entry name" value="Arf-Rho-GAP_ANK-PH_domain"/>
</dbReference>
<sequence length="240" mass="27923">MPLIHYHTLRKLIAHLSEVVKYRDINKATTENLAKVRRCRISSSVADFSRLIGFHFQYTRADGLLVPIHMWRREDRPFNVKIDLAAEEVCRKAVARRGFDAPPDGNYAIFEVILDGALSRRLTPFEKLSHTVIDHWLTWKCADGYFLFDYDHWPYEDSELDFFYGKVKIAEPGSKAFRSYEMKVEDGLAAYKHDKLWKEWNVTESIFYSGCSANRKVNNSSIRYIDHSAKVHAVLGSLRT</sequence>
<dbReference type="GO" id="GO:0005737">
    <property type="term" value="C:cytoplasm"/>
    <property type="evidence" value="ECO:0007669"/>
    <property type="project" value="TreeGrafter"/>
</dbReference>
<reference evidence="1 2" key="2">
    <citation type="submission" date="2018-11" db="EMBL/GenBank/DDBJ databases">
        <authorList>
            <consortium name="Pathogen Informatics"/>
        </authorList>
    </citation>
    <scope>NUCLEOTIDE SEQUENCE [LARGE SCALE GENOMIC DNA]</scope>
    <source>
        <strain evidence="1 2">Costa Rica</strain>
    </source>
</reference>
<dbReference type="WBParaSite" id="ACOC_0000933901-mRNA-1">
    <property type="protein sequence ID" value="ACOC_0000933901-mRNA-1"/>
    <property type="gene ID" value="ACOC_0000933901"/>
</dbReference>
<dbReference type="Proteomes" id="UP000267027">
    <property type="component" value="Unassembled WGS sequence"/>
</dbReference>
<dbReference type="GO" id="GO:0005547">
    <property type="term" value="F:phosphatidylinositol-3,4,5-trisphosphate binding"/>
    <property type="evidence" value="ECO:0007669"/>
    <property type="project" value="TreeGrafter"/>
</dbReference>
<evidence type="ECO:0000313" key="2">
    <source>
        <dbReference type="Proteomes" id="UP000267027"/>
    </source>
</evidence>
<dbReference type="InterPro" id="IPR029071">
    <property type="entry name" value="Ubiquitin-like_domsf"/>
</dbReference>
<dbReference type="SUPFAM" id="SSF54236">
    <property type="entry name" value="Ubiquitin-like"/>
    <property type="match status" value="1"/>
</dbReference>